<dbReference type="OrthoDB" id="9803017at2"/>
<name>A0A1G8MDL0_9BACI</name>
<dbReference type="Proteomes" id="UP000198853">
    <property type="component" value="Unassembled WGS sequence"/>
</dbReference>
<dbReference type="Pfam" id="PF03602">
    <property type="entry name" value="Cons_hypoth95"/>
    <property type="match status" value="1"/>
</dbReference>
<reference evidence="3 4" key="1">
    <citation type="submission" date="2016-10" db="EMBL/GenBank/DDBJ databases">
        <authorList>
            <person name="de Groot N.N."/>
        </authorList>
    </citation>
    <scope>NUCLEOTIDE SEQUENCE [LARGE SCALE GENOMIC DNA]</scope>
    <source>
        <strain evidence="3 4">DSM 21771</strain>
    </source>
</reference>
<dbReference type="InterPro" id="IPR029063">
    <property type="entry name" value="SAM-dependent_MTases_sf"/>
</dbReference>
<keyword evidence="4" id="KW-1185">Reference proteome</keyword>
<dbReference type="EMBL" id="FNEN01000004">
    <property type="protein sequence ID" value="SDI66043.1"/>
    <property type="molecule type" value="Genomic_DNA"/>
</dbReference>
<keyword evidence="2 3" id="KW-0808">Transferase</keyword>
<dbReference type="GO" id="GO:0008168">
    <property type="term" value="F:methyltransferase activity"/>
    <property type="evidence" value="ECO:0007669"/>
    <property type="project" value="UniProtKB-KW"/>
</dbReference>
<dbReference type="PANTHER" id="PTHR43542:SF1">
    <property type="entry name" value="METHYLTRANSFERASE"/>
    <property type="match status" value="1"/>
</dbReference>
<dbReference type="PIRSF" id="PIRSF004553">
    <property type="entry name" value="CHP00095"/>
    <property type="match status" value="1"/>
</dbReference>
<evidence type="ECO:0000313" key="3">
    <source>
        <dbReference type="EMBL" id="SDI66043.1"/>
    </source>
</evidence>
<dbReference type="PANTHER" id="PTHR43542">
    <property type="entry name" value="METHYLTRANSFERASE"/>
    <property type="match status" value="1"/>
</dbReference>
<accession>A0A1G8MDL0</accession>
<dbReference type="InterPro" id="IPR002052">
    <property type="entry name" value="DNA_methylase_N6_adenine_CS"/>
</dbReference>
<protein>
    <submittedName>
        <fullName evidence="3">16S rRNA (Guanine(966)-N(2))-methyltransferase RsmD</fullName>
    </submittedName>
</protein>
<evidence type="ECO:0000256" key="1">
    <source>
        <dbReference type="ARBA" id="ARBA00022603"/>
    </source>
</evidence>
<dbReference type="NCBIfam" id="TIGR00095">
    <property type="entry name" value="16S rRNA (guanine(966)-N(2))-methyltransferase RsmD"/>
    <property type="match status" value="1"/>
</dbReference>
<dbReference type="SUPFAM" id="SSF53335">
    <property type="entry name" value="S-adenosyl-L-methionine-dependent methyltransferases"/>
    <property type="match status" value="1"/>
</dbReference>
<dbReference type="InterPro" id="IPR004398">
    <property type="entry name" value="RNA_MeTrfase_RsmD"/>
</dbReference>
<dbReference type="AlphaFoldDB" id="A0A1G8MDL0"/>
<keyword evidence="1 3" id="KW-0489">Methyltransferase</keyword>
<gene>
    <name evidence="3" type="ORF">SAMN04488123_104111</name>
</gene>
<organism evidence="3 4">
    <name type="scientific">Natribacillus halophilus</name>
    <dbReference type="NCBI Taxonomy" id="549003"/>
    <lineage>
        <taxon>Bacteria</taxon>
        <taxon>Bacillati</taxon>
        <taxon>Bacillota</taxon>
        <taxon>Bacilli</taxon>
        <taxon>Bacillales</taxon>
        <taxon>Bacillaceae</taxon>
        <taxon>Natribacillus</taxon>
    </lineage>
</organism>
<dbReference type="PROSITE" id="PS00092">
    <property type="entry name" value="N6_MTASE"/>
    <property type="match status" value="1"/>
</dbReference>
<dbReference type="Gene3D" id="3.40.50.150">
    <property type="entry name" value="Vaccinia Virus protein VP39"/>
    <property type="match status" value="1"/>
</dbReference>
<dbReference type="GO" id="GO:0031167">
    <property type="term" value="P:rRNA methylation"/>
    <property type="evidence" value="ECO:0007669"/>
    <property type="project" value="InterPro"/>
</dbReference>
<dbReference type="GO" id="GO:0003676">
    <property type="term" value="F:nucleic acid binding"/>
    <property type="evidence" value="ECO:0007669"/>
    <property type="project" value="InterPro"/>
</dbReference>
<sequence length="192" mass="21774">MRVITGKRKGTRLKAVPGANTRPTSDRVKEALFQMIGPYFHGGIGLDLYAGSGALGIEALSRGLEKVYFADKAGAAIKVIRENVKNCRFENEAYIYKREAAALIKHLGDEKRKFSLVLLDPPYEEQQLVRDITLMQDFELTTPETMIVTEHATAIALSEEIGHFRKNRAKTYGDTQISMYTYQNIERNEQEW</sequence>
<proteinExistence type="predicted"/>
<dbReference type="CDD" id="cd02440">
    <property type="entry name" value="AdoMet_MTases"/>
    <property type="match status" value="1"/>
</dbReference>
<evidence type="ECO:0000256" key="2">
    <source>
        <dbReference type="ARBA" id="ARBA00022679"/>
    </source>
</evidence>
<evidence type="ECO:0000313" key="4">
    <source>
        <dbReference type="Proteomes" id="UP000198853"/>
    </source>
</evidence>